<gene>
    <name evidence="7" type="ORF">AS359_03145</name>
    <name evidence="6" type="ORF">B5M06_07165</name>
</gene>
<evidence type="ECO:0000313" key="6">
    <source>
        <dbReference type="EMBL" id="AQZ98065.1"/>
    </source>
</evidence>
<dbReference type="SUPFAM" id="SSF51419">
    <property type="entry name" value="PLP-binding barrel"/>
    <property type="match status" value="1"/>
</dbReference>
<dbReference type="CDD" id="cd06824">
    <property type="entry name" value="PLPDE_III_Yggs_like"/>
    <property type="match status" value="1"/>
</dbReference>
<dbReference type="FunFam" id="3.20.20.10:FF:000018">
    <property type="entry name" value="Pyridoxal phosphate homeostasis protein"/>
    <property type="match status" value="1"/>
</dbReference>
<keyword evidence="1 2" id="KW-0663">Pyridoxal phosphate</keyword>
<dbReference type="RefSeq" id="WP_058879971.1">
    <property type="nucleotide sequence ID" value="NZ_CAUCIF010000002.1"/>
</dbReference>
<evidence type="ECO:0000256" key="4">
    <source>
        <dbReference type="RuleBase" id="RU004514"/>
    </source>
</evidence>
<dbReference type="EMBL" id="CP020121">
    <property type="protein sequence ID" value="AQZ98065.1"/>
    <property type="molecule type" value="Genomic_DNA"/>
</dbReference>
<dbReference type="EMBL" id="LPXH01000027">
    <property type="protein sequence ID" value="KUF40530.1"/>
    <property type="molecule type" value="Genomic_DNA"/>
</dbReference>
<comment type="function">
    <text evidence="2">Pyridoxal 5'-phosphate (PLP)-binding protein, which is involved in PLP homeostasis.</text>
</comment>
<dbReference type="InterPro" id="IPR011078">
    <property type="entry name" value="PyrdxlP_homeostasis"/>
</dbReference>
<evidence type="ECO:0000256" key="3">
    <source>
        <dbReference type="PIRSR" id="PIRSR004848-1"/>
    </source>
</evidence>
<dbReference type="HAMAP" id="MF_02087">
    <property type="entry name" value="PLP_homeostasis"/>
    <property type="match status" value="1"/>
</dbReference>
<accession>A0A1V0BDQ8</accession>
<dbReference type="AlphaFoldDB" id="A0A0W7YZB5"/>
<evidence type="ECO:0000313" key="7">
    <source>
        <dbReference type="EMBL" id="KUF40530.1"/>
    </source>
</evidence>
<dbReference type="STRING" id="225992.B5M06_07165"/>
<reference evidence="7 8" key="1">
    <citation type="submission" date="2015-12" db="EMBL/GenBank/DDBJ databases">
        <title>Complete genome sequence of a multi-drug resistant strain Acidovorax sp. 12322-1.</title>
        <authorList>
            <person name="Ming D."/>
            <person name="Wang M."/>
            <person name="Hu S."/>
            <person name="Zhou Y."/>
            <person name="Jiang T."/>
        </authorList>
    </citation>
    <scope>NUCLEOTIDE SEQUENCE [LARGE SCALE GENOMIC DNA]</scope>
    <source>
        <strain evidence="7 8">12322-1</strain>
    </source>
</reference>
<dbReference type="PANTHER" id="PTHR10146:SF14">
    <property type="entry name" value="PYRIDOXAL PHOSPHATE HOMEOSTASIS PROTEIN"/>
    <property type="match status" value="1"/>
</dbReference>
<evidence type="ECO:0000313" key="8">
    <source>
        <dbReference type="Proteomes" id="UP000053300"/>
    </source>
</evidence>
<dbReference type="PANTHER" id="PTHR10146">
    <property type="entry name" value="PROLINE SYNTHETASE CO-TRANSCRIBED BACTERIAL HOMOLOG PROTEIN"/>
    <property type="match status" value="1"/>
</dbReference>
<evidence type="ECO:0000259" key="5">
    <source>
        <dbReference type="Pfam" id="PF01168"/>
    </source>
</evidence>
<dbReference type="InterPro" id="IPR029066">
    <property type="entry name" value="PLP-binding_barrel"/>
</dbReference>
<comment type="cofactor">
    <cofactor evidence="3">
        <name>pyridoxal 5'-phosphate</name>
        <dbReference type="ChEBI" id="CHEBI:597326"/>
    </cofactor>
</comment>
<dbReference type="Proteomes" id="UP000242792">
    <property type="component" value="Chromosome"/>
</dbReference>
<dbReference type="Pfam" id="PF01168">
    <property type="entry name" value="Ala_racemase_N"/>
    <property type="match status" value="1"/>
</dbReference>
<comment type="similarity">
    <text evidence="2 4">Belongs to the pyridoxal phosphate-binding protein YggS/PROSC family.</text>
</comment>
<evidence type="ECO:0000256" key="2">
    <source>
        <dbReference type="HAMAP-Rule" id="MF_02087"/>
    </source>
</evidence>
<keyword evidence="8" id="KW-1185">Reference proteome</keyword>
<proteinExistence type="inferred from homology"/>
<name>A0A0W7YZB5_9BURK</name>
<dbReference type="GeneID" id="83039099"/>
<dbReference type="Proteomes" id="UP000053300">
    <property type="component" value="Unassembled WGS sequence"/>
</dbReference>
<dbReference type="NCBIfam" id="TIGR00044">
    <property type="entry name" value="YggS family pyridoxal phosphate-dependent enzyme"/>
    <property type="match status" value="1"/>
</dbReference>
<dbReference type="GO" id="GO:0030170">
    <property type="term" value="F:pyridoxal phosphate binding"/>
    <property type="evidence" value="ECO:0007669"/>
    <property type="project" value="UniProtKB-UniRule"/>
</dbReference>
<dbReference type="KEGG" id="cke:B5M06_07165"/>
<organism evidence="7 8">
    <name type="scientific">Comamonas kerstersii</name>
    <dbReference type="NCBI Taxonomy" id="225992"/>
    <lineage>
        <taxon>Bacteria</taxon>
        <taxon>Pseudomonadati</taxon>
        <taxon>Pseudomonadota</taxon>
        <taxon>Betaproteobacteria</taxon>
        <taxon>Burkholderiales</taxon>
        <taxon>Comamonadaceae</taxon>
        <taxon>Comamonas</taxon>
    </lineage>
</organism>
<sequence length="240" mass="26095">MTTIANKLQSVHTQIHEACQKCGRQPTQVSLLAVSKTFPAEAVREAALAGQRAFGENYIQEGVDKIAAVRAMVDVPALVWHCIGPIQSNKTKLVAQHFDWAHTVDRDKIAQRLNDQRPEELPPLQVCIQVNVDGGSTKSGCTPQQALELAHVITQLPRLQLRGVMSIPDPQADDAAMLQVHRKVVQVFEDIRASGMAGLERFDTISLGMTADMHTAIAAGSTMVRVGSGIFGARDYSHKA</sequence>
<dbReference type="Gene3D" id="3.20.20.10">
    <property type="entry name" value="Alanine racemase"/>
    <property type="match status" value="1"/>
</dbReference>
<dbReference type="InterPro" id="IPR001608">
    <property type="entry name" value="Ala_racemase_N"/>
</dbReference>
<dbReference type="PIRSF" id="PIRSF004848">
    <property type="entry name" value="YBL036c_PLPDEIII"/>
    <property type="match status" value="1"/>
</dbReference>
<feature type="modified residue" description="N6-(pyridoxal phosphate)lysine" evidence="2 3">
    <location>
        <position position="36"/>
    </location>
</feature>
<feature type="domain" description="Alanine racemase N-terminal" evidence="5">
    <location>
        <begin position="15"/>
        <end position="234"/>
    </location>
</feature>
<protein>
    <recommendedName>
        <fullName evidence="2">Pyridoxal phosphate homeostasis protein</fullName>
        <shortName evidence="2">PLP homeostasis protein</shortName>
    </recommendedName>
</protein>
<evidence type="ECO:0000256" key="1">
    <source>
        <dbReference type="ARBA" id="ARBA00022898"/>
    </source>
</evidence>
<reference evidence="6 9" key="2">
    <citation type="submission" date="2017-03" db="EMBL/GenBank/DDBJ databases">
        <title>Rapid Whole Genome Sequencing of Comamonas kerstersii Causing Continuous ambulatory Peritoneal Dialysis-Associated Peritonitis.</title>
        <authorList>
            <person name="Zheng B."/>
        </authorList>
    </citation>
    <scope>NUCLEOTIDE SEQUENCE [LARGE SCALE GENOMIC DNA]</scope>
    <source>
        <strain evidence="6 9">8943</strain>
    </source>
</reference>
<accession>A0A0W7YZB5</accession>
<evidence type="ECO:0000313" key="9">
    <source>
        <dbReference type="Proteomes" id="UP000242792"/>
    </source>
</evidence>